<sequence length="156" mass="17153">MAKIDIIQAQNPEDIGCVRELFEDYLRLLVEGYKIGGGCGDNTADLSDFPQSYKALFLARLGGDPVAACGVNHINTHDCELVKLFARPRARGHGLGQKLVRAVSAYARANGYARLVLSTEPVMRHAITLYRNCGFRDIENYADAPSACSRYMALDL</sequence>
<dbReference type="AlphaFoldDB" id="A0A7C5QPX0"/>
<dbReference type="CDD" id="cd04301">
    <property type="entry name" value="NAT_SF"/>
    <property type="match status" value="1"/>
</dbReference>
<dbReference type="PROSITE" id="PS51186">
    <property type="entry name" value="GNAT"/>
    <property type="match status" value="1"/>
</dbReference>
<dbReference type="PANTHER" id="PTHR43305:SF1">
    <property type="entry name" value="FAMILY N-ACETYLTRANSFERASE, PUTATIVE (AFU_ORTHOLOGUE AFUA_2G01380)-RELATED"/>
    <property type="match status" value="1"/>
</dbReference>
<reference evidence="2" key="1">
    <citation type="journal article" date="2020" name="mSystems">
        <title>Genome- and Community-Level Interaction Insights into Carbon Utilization and Element Cycling Functions of Hydrothermarchaeota in Hydrothermal Sediment.</title>
        <authorList>
            <person name="Zhou Z."/>
            <person name="Liu Y."/>
            <person name="Xu W."/>
            <person name="Pan J."/>
            <person name="Luo Z.H."/>
            <person name="Li M."/>
        </authorList>
    </citation>
    <scope>NUCLEOTIDE SEQUENCE [LARGE SCALE GENOMIC DNA]</scope>
    <source>
        <strain evidence="2">HyVt-485</strain>
    </source>
</reference>
<evidence type="ECO:0000313" key="2">
    <source>
        <dbReference type="EMBL" id="HHL43341.1"/>
    </source>
</evidence>
<protein>
    <submittedName>
        <fullName evidence="2">GNAT family N-acetyltransferase</fullName>
    </submittedName>
</protein>
<feature type="domain" description="N-acetyltransferase" evidence="1">
    <location>
        <begin position="5"/>
        <end position="156"/>
    </location>
</feature>
<dbReference type="Pfam" id="PF00583">
    <property type="entry name" value="Acetyltransf_1"/>
    <property type="match status" value="1"/>
</dbReference>
<dbReference type="InterPro" id="IPR000182">
    <property type="entry name" value="GNAT_dom"/>
</dbReference>
<comment type="caution">
    <text evidence="2">The sequence shown here is derived from an EMBL/GenBank/DDBJ whole genome shotgun (WGS) entry which is preliminary data.</text>
</comment>
<dbReference type="EMBL" id="DRMJ01000362">
    <property type="protein sequence ID" value="HHL43341.1"/>
    <property type="molecule type" value="Genomic_DNA"/>
</dbReference>
<accession>A0A7C5QPX0</accession>
<dbReference type="Gene3D" id="3.40.630.30">
    <property type="match status" value="1"/>
</dbReference>
<proteinExistence type="predicted"/>
<dbReference type="SUPFAM" id="SSF55729">
    <property type="entry name" value="Acyl-CoA N-acyltransferases (Nat)"/>
    <property type="match status" value="1"/>
</dbReference>
<dbReference type="InterPro" id="IPR016181">
    <property type="entry name" value="Acyl_CoA_acyltransferase"/>
</dbReference>
<organism evidence="2">
    <name type="scientific">Hellea balneolensis</name>
    <dbReference type="NCBI Taxonomy" id="287478"/>
    <lineage>
        <taxon>Bacteria</taxon>
        <taxon>Pseudomonadati</taxon>
        <taxon>Pseudomonadota</taxon>
        <taxon>Alphaproteobacteria</taxon>
        <taxon>Maricaulales</taxon>
        <taxon>Robiginitomaculaceae</taxon>
        <taxon>Hellea</taxon>
    </lineage>
</organism>
<dbReference type="PANTHER" id="PTHR43305">
    <property type="entry name" value="FAMILY N-ACETYLTRANSFERASE, PUTATIVE (AFU_ORTHOLOGUE AFUA_2G01380)-RELATED"/>
    <property type="match status" value="1"/>
</dbReference>
<evidence type="ECO:0000259" key="1">
    <source>
        <dbReference type="PROSITE" id="PS51186"/>
    </source>
</evidence>
<name>A0A7C5QPX0_9PROT</name>
<dbReference type="GO" id="GO:0016747">
    <property type="term" value="F:acyltransferase activity, transferring groups other than amino-acyl groups"/>
    <property type="evidence" value="ECO:0007669"/>
    <property type="project" value="InterPro"/>
</dbReference>
<dbReference type="Proteomes" id="UP000885830">
    <property type="component" value="Unassembled WGS sequence"/>
</dbReference>
<dbReference type="InterPro" id="IPR052777">
    <property type="entry name" value="Acetyltransferase_Enz"/>
</dbReference>
<gene>
    <name evidence="2" type="ORF">ENJ42_06985</name>
</gene>